<dbReference type="Pfam" id="PF00684">
    <property type="entry name" value="DnaJ_CXXCXGXG"/>
    <property type="match status" value="1"/>
</dbReference>
<dbReference type="InterPro" id="IPR036869">
    <property type="entry name" value="J_dom_sf"/>
</dbReference>
<protein>
    <submittedName>
        <fullName evidence="9">Membrane protein, putative</fullName>
    </submittedName>
</protein>
<dbReference type="GO" id="GO:0042026">
    <property type="term" value="P:protein refolding"/>
    <property type="evidence" value="ECO:0007669"/>
    <property type="project" value="TreeGrafter"/>
</dbReference>
<sequence length="510" mass="56124">MYVIPCLAVGLSLLPAFCQRRSRNISRLLCGALLCAKLASCVNLRSHGNASSHVYSGLRDRDAIAFLITGSSPASLVSAISSVSTPRSHVNVIANTVRGSTLEPGSAFVSWARLPGDIRATRGRINKYALFASVVDQEPDVDYYSVLSLPNDCSEEDIKKRHDELKESLKSLPSVDKRIMNKIKEAYKVLSNPASRALYDEKLRQRAEEVSSDDDTSDTEYDSDDIEILGNPDEEFGIDITDNESPARSRGGLTGFLGNLFGFNRDYSMKPMRSVNNRDLTTTASVDLKALVFGDTVKVPIEKYCPCPDCNSSKSAQQKYISRCNKCSGRGMITKNQRTPFGYISTSRTCMQCQGRGMARIQDCTTCNNSGRVYKSTEVEIKIPAGIKVGSTLKVKGKGHSSGYSSRPGNLYVKISSSPNEHEYIDMDKVYTTATLDYVSAILGDTVNVYTFCGKKQVTVPPGTQSGDEFVVGNYDNKTHMIRFKVTVPKKATKEEASLIQQIKELRNQN</sequence>
<dbReference type="AlphaFoldDB" id="A7AU17"/>
<reference evidence="9 10" key="1">
    <citation type="journal article" date="2007" name="PLoS Pathog.">
        <title>Genome sequence of Babesia bovis and comparative analysis of apicomplexan hemoprotozoa.</title>
        <authorList>
            <person name="Brayton K.A."/>
            <person name="Lau A.O.T."/>
            <person name="Herndon D.R."/>
            <person name="Hannick L."/>
            <person name="Kappmeyer L.S."/>
            <person name="Berens S.J."/>
            <person name="Bidwell S.L."/>
            <person name="Brown W.C."/>
            <person name="Crabtree J."/>
            <person name="Fadrosh D."/>
            <person name="Feldblum T."/>
            <person name="Forberger H.A."/>
            <person name="Haas B.J."/>
            <person name="Howell J.M."/>
            <person name="Khouri H."/>
            <person name="Koo H."/>
            <person name="Mann D.J."/>
            <person name="Norimine J."/>
            <person name="Paulsen I.T."/>
            <person name="Radune D."/>
            <person name="Ren Q."/>
            <person name="Smith R.K. Jr."/>
            <person name="Suarez C.E."/>
            <person name="White O."/>
            <person name="Wortman J.R."/>
            <person name="Knowles D.P. Jr."/>
            <person name="McElwain T.F."/>
            <person name="Nene V.M."/>
        </authorList>
    </citation>
    <scope>NUCLEOTIDE SEQUENCE [LARGE SCALE GENOMIC DNA]</scope>
    <source>
        <strain evidence="9">T2Bo</strain>
    </source>
</reference>
<dbReference type="GO" id="GO:0005737">
    <property type="term" value="C:cytoplasm"/>
    <property type="evidence" value="ECO:0007669"/>
    <property type="project" value="TreeGrafter"/>
</dbReference>
<dbReference type="InterPro" id="IPR002939">
    <property type="entry name" value="DnaJ_C"/>
</dbReference>
<keyword evidence="1 5" id="KW-0479">Metal-binding</keyword>
<dbReference type="CDD" id="cd06257">
    <property type="entry name" value="DnaJ"/>
    <property type="match status" value="1"/>
</dbReference>
<evidence type="ECO:0000256" key="5">
    <source>
        <dbReference type="PROSITE-ProRule" id="PRU00546"/>
    </source>
</evidence>
<feature type="region of interest" description="Disordered" evidence="6">
    <location>
        <begin position="205"/>
        <end position="237"/>
    </location>
</feature>
<keyword evidence="4 5" id="KW-0862">Zinc</keyword>
<keyword evidence="10" id="KW-1185">Reference proteome</keyword>
<evidence type="ECO:0000256" key="3">
    <source>
        <dbReference type="ARBA" id="ARBA00022771"/>
    </source>
</evidence>
<evidence type="ECO:0000259" key="8">
    <source>
        <dbReference type="PROSITE" id="PS51188"/>
    </source>
</evidence>
<feature type="domain" description="CR-type" evidence="8">
    <location>
        <begin position="294"/>
        <end position="376"/>
    </location>
</feature>
<feature type="compositionally biased region" description="Acidic residues" evidence="6">
    <location>
        <begin position="210"/>
        <end position="237"/>
    </location>
</feature>
<dbReference type="InterPro" id="IPR036410">
    <property type="entry name" value="HSP_DnaJ_Cys-rich_dom_sf"/>
</dbReference>
<evidence type="ECO:0000256" key="1">
    <source>
        <dbReference type="ARBA" id="ARBA00022723"/>
    </source>
</evidence>
<feature type="domain" description="J" evidence="7">
    <location>
        <begin position="142"/>
        <end position="203"/>
    </location>
</feature>
<dbReference type="CDD" id="cd10747">
    <property type="entry name" value="DnaJ_C"/>
    <property type="match status" value="1"/>
</dbReference>
<organism evidence="9 10">
    <name type="scientific">Babesia bovis</name>
    <dbReference type="NCBI Taxonomy" id="5865"/>
    <lineage>
        <taxon>Eukaryota</taxon>
        <taxon>Sar</taxon>
        <taxon>Alveolata</taxon>
        <taxon>Apicomplexa</taxon>
        <taxon>Aconoidasida</taxon>
        <taxon>Piroplasmida</taxon>
        <taxon>Babesiidae</taxon>
        <taxon>Babesia</taxon>
    </lineage>
</organism>
<dbReference type="InterPro" id="IPR001305">
    <property type="entry name" value="HSP_DnaJ_Cys-rich_dom"/>
</dbReference>
<dbReference type="SUPFAM" id="SSF49493">
    <property type="entry name" value="HSP40/DnaJ peptide-binding domain"/>
    <property type="match status" value="2"/>
</dbReference>
<dbReference type="VEuPathDB" id="PiroplasmaDB:BBOV_II004730"/>
<dbReference type="STRING" id="5865.A7AU17"/>
<dbReference type="InterPro" id="IPR008971">
    <property type="entry name" value="HSP40/DnaJ_pept-bd"/>
</dbReference>
<dbReference type="PROSITE" id="PS50076">
    <property type="entry name" value="DNAJ_2"/>
    <property type="match status" value="1"/>
</dbReference>
<dbReference type="SUPFAM" id="SSF46565">
    <property type="entry name" value="Chaperone J-domain"/>
    <property type="match status" value="1"/>
</dbReference>
<evidence type="ECO:0000256" key="4">
    <source>
        <dbReference type="ARBA" id="ARBA00022833"/>
    </source>
</evidence>
<dbReference type="Gene3D" id="2.60.260.20">
    <property type="entry name" value="Urease metallochaperone UreE, N-terminal domain"/>
    <property type="match status" value="2"/>
</dbReference>
<evidence type="ECO:0000256" key="6">
    <source>
        <dbReference type="SAM" id="MobiDB-lite"/>
    </source>
</evidence>
<comment type="caution">
    <text evidence="9">The sequence shown here is derived from an EMBL/GenBank/DDBJ whole genome shotgun (WGS) entry which is preliminary data.</text>
</comment>
<dbReference type="GeneID" id="5478225"/>
<dbReference type="PROSITE" id="PS51188">
    <property type="entry name" value="ZF_CR"/>
    <property type="match status" value="1"/>
</dbReference>
<evidence type="ECO:0000313" key="10">
    <source>
        <dbReference type="Proteomes" id="UP000002173"/>
    </source>
</evidence>
<dbReference type="GO" id="GO:0051082">
    <property type="term" value="F:unfolded protein binding"/>
    <property type="evidence" value="ECO:0007669"/>
    <property type="project" value="InterPro"/>
</dbReference>
<dbReference type="PANTHER" id="PTHR43096:SF10">
    <property type="entry name" value="CHAPERONE PROTEIN DNAJ A6, CHLOROPLASTIC"/>
    <property type="match status" value="1"/>
</dbReference>
<evidence type="ECO:0000259" key="7">
    <source>
        <dbReference type="PROSITE" id="PS50076"/>
    </source>
</evidence>
<dbReference type="Pfam" id="PF01556">
    <property type="entry name" value="DnaJ_C"/>
    <property type="match status" value="1"/>
</dbReference>
<dbReference type="EMBL" id="AAXT01000003">
    <property type="protein sequence ID" value="EDO06428.1"/>
    <property type="molecule type" value="Genomic_DNA"/>
</dbReference>
<feature type="zinc finger region" description="CR-type" evidence="5">
    <location>
        <begin position="294"/>
        <end position="376"/>
    </location>
</feature>
<dbReference type="eggNOG" id="KOG0715">
    <property type="taxonomic scope" value="Eukaryota"/>
</dbReference>
<keyword evidence="2" id="KW-0677">Repeat</keyword>
<dbReference type="GO" id="GO:0008270">
    <property type="term" value="F:zinc ion binding"/>
    <property type="evidence" value="ECO:0007669"/>
    <property type="project" value="UniProtKB-KW"/>
</dbReference>
<evidence type="ECO:0000256" key="2">
    <source>
        <dbReference type="ARBA" id="ARBA00022737"/>
    </source>
</evidence>
<dbReference type="Proteomes" id="UP000002173">
    <property type="component" value="Chromosome 2"/>
</dbReference>
<dbReference type="InterPro" id="IPR001623">
    <property type="entry name" value="DnaJ_domain"/>
</dbReference>
<dbReference type="OMA" id="VHKWENC"/>
<gene>
    <name evidence="9" type="ORF">BBOV_II004730</name>
</gene>
<dbReference type="PANTHER" id="PTHR43096">
    <property type="entry name" value="DNAJ HOMOLOG 1, MITOCHONDRIAL-RELATED"/>
    <property type="match status" value="1"/>
</dbReference>
<dbReference type="Gene3D" id="2.10.230.10">
    <property type="entry name" value="Heat shock protein DnaJ, cysteine-rich domain"/>
    <property type="match status" value="1"/>
</dbReference>
<dbReference type="InParanoid" id="A7AU17"/>
<dbReference type="CDD" id="cd10719">
    <property type="entry name" value="DnaJ_zf"/>
    <property type="match status" value="1"/>
</dbReference>
<dbReference type="KEGG" id="bbo:BBOV_II004730"/>
<dbReference type="Pfam" id="PF00226">
    <property type="entry name" value="DnaJ"/>
    <property type="match status" value="1"/>
</dbReference>
<dbReference type="GO" id="GO:0031072">
    <property type="term" value="F:heat shock protein binding"/>
    <property type="evidence" value="ECO:0007669"/>
    <property type="project" value="InterPro"/>
</dbReference>
<keyword evidence="3 5" id="KW-0863">Zinc-finger</keyword>
<evidence type="ECO:0000313" key="9">
    <source>
        <dbReference type="EMBL" id="EDO06428.1"/>
    </source>
</evidence>
<accession>A7AU17</accession>
<dbReference type="Gene3D" id="1.10.287.110">
    <property type="entry name" value="DnaJ domain"/>
    <property type="match status" value="1"/>
</dbReference>
<dbReference type="SUPFAM" id="SSF57938">
    <property type="entry name" value="DnaJ/Hsp40 cysteine-rich domain"/>
    <property type="match status" value="1"/>
</dbReference>
<name>A7AU17_BABBO</name>
<proteinExistence type="predicted"/>